<dbReference type="GO" id="GO:0005576">
    <property type="term" value="C:extracellular region"/>
    <property type="evidence" value="ECO:0007669"/>
    <property type="project" value="UniProtKB-SubCell"/>
</dbReference>
<evidence type="ECO:0000259" key="4">
    <source>
        <dbReference type="PROSITE" id="PS51677"/>
    </source>
</evidence>
<sequence length="330" mass="37693">MSQILSILTDLYRIGSSPWRSVHLRKLKACGKVPVFVLFYHRVAESHPNPWSMDFATFKSQIRWMQESFDLISMSEVQQRIESGFNDRPAVAISFDDGYSENCEEALPFLISENIPVTYFVTAHHTREQTPFPHDTERGAPLPTNSVESLRALSNAGVEIGAHTRTHLNLGSTEDPHVIYDEVVTATHEIEDMIGKKINYFAFPFGQYDDLRASVFHLLKEHGFKGVCSAYGGWNDIGGDSFHIQRIHGDPKFSRMRNWLTFDPRIAAVKRFDYLPDTPDFDWAKWRRDNEPRLVSQRLSFLNSATDPSAIEEPDSSDSLPQQATTRVQK</sequence>
<organism evidence="5 6">
    <name type="scientific">Mariniblastus fucicola</name>
    <dbReference type="NCBI Taxonomy" id="980251"/>
    <lineage>
        <taxon>Bacteria</taxon>
        <taxon>Pseudomonadati</taxon>
        <taxon>Planctomycetota</taxon>
        <taxon>Planctomycetia</taxon>
        <taxon>Pirellulales</taxon>
        <taxon>Pirellulaceae</taxon>
        <taxon>Mariniblastus</taxon>
    </lineage>
</organism>
<evidence type="ECO:0000256" key="2">
    <source>
        <dbReference type="ARBA" id="ARBA00022729"/>
    </source>
</evidence>
<feature type="domain" description="NodB homology" evidence="4">
    <location>
        <begin position="89"/>
        <end position="330"/>
    </location>
</feature>
<dbReference type="KEGG" id="mff:MFFC18_15260"/>
<evidence type="ECO:0000313" key="6">
    <source>
        <dbReference type="Proteomes" id="UP000322214"/>
    </source>
</evidence>
<dbReference type="RefSeq" id="WP_075084970.1">
    <property type="nucleotide sequence ID" value="NZ_CP042912.1"/>
</dbReference>
<evidence type="ECO:0000256" key="3">
    <source>
        <dbReference type="SAM" id="MobiDB-lite"/>
    </source>
</evidence>
<dbReference type="CDD" id="cd10918">
    <property type="entry name" value="CE4_NodB_like_5s_6s"/>
    <property type="match status" value="1"/>
</dbReference>
<protein>
    <submittedName>
        <fullName evidence="5">Polysaccharide deacetylase</fullName>
    </submittedName>
</protein>
<dbReference type="Gene3D" id="3.20.20.370">
    <property type="entry name" value="Glycoside hydrolase/deacetylase"/>
    <property type="match status" value="1"/>
</dbReference>
<dbReference type="Proteomes" id="UP000322214">
    <property type="component" value="Chromosome"/>
</dbReference>
<dbReference type="Pfam" id="PF01522">
    <property type="entry name" value="Polysacc_deac_1"/>
    <property type="match status" value="1"/>
</dbReference>
<dbReference type="InterPro" id="IPR011330">
    <property type="entry name" value="Glyco_hydro/deAcase_b/a-brl"/>
</dbReference>
<evidence type="ECO:0000313" key="5">
    <source>
        <dbReference type="EMBL" id="QEG21668.1"/>
    </source>
</evidence>
<dbReference type="GO" id="GO:0005975">
    <property type="term" value="P:carbohydrate metabolic process"/>
    <property type="evidence" value="ECO:0007669"/>
    <property type="project" value="InterPro"/>
</dbReference>
<dbReference type="EMBL" id="CP042912">
    <property type="protein sequence ID" value="QEG21668.1"/>
    <property type="molecule type" value="Genomic_DNA"/>
</dbReference>
<proteinExistence type="predicted"/>
<dbReference type="GO" id="GO:0016810">
    <property type="term" value="F:hydrolase activity, acting on carbon-nitrogen (but not peptide) bonds"/>
    <property type="evidence" value="ECO:0007669"/>
    <property type="project" value="InterPro"/>
</dbReference>
<comment type="subcellular location">
    <subcellularLocation>
        <location evidence="1">Secreted</location>
    </subcellularLocation>
</comment>
<feature type="compositionally biased region" description="Polar residues" evidence="3">
    <location>
        <begin position="317"/>
        <end position="330"/>
    </location>
</feature>
<reference evidence="5 6" key="1">
    <citation type="submission" date="2019-08" db="EMBL/GenBank/DDBJ databases">
        <title>Deep-cultivation of Planctomycetes and their phenomic and genomic characterization uncovers novel biology.</title>
        <authorList>
            <person name="Wiegand S."/>
            <person name="Jogler M."/>
            <person name="Boedeker C."/>
            <person name="Pinto D."/>
            <person name="Vollmers J."/>
            <person name="Rivas-Marin E."/>
            <person name="Kohn T."/>
            <person name="Peeters S.H."/>
            <person name="Heuer A."/>
            <person name="Rast P."/>
            <person name="Oberbeckmann S."/>
            <person name="Bunk B."/>
            <person name="Jeske O."/>
            <person name="Meyerdierks A."/>
            <person name="Storesund J.E."/>
            <person name="Kallscheuer N."/>
            <person name="Luecker S."/>
            <person name="Lage O.M."/>
            <person name="Pohl T."/>
            <person name="Merkel B.J."/>
            <person name="Hornburger P."/>
            <person name="Mueller R.-W."/>
            <person name="Bruemmer F."/>
            <person name="Labrenz M."/>
            <person name="Spormann A.M."/>
            <person name="Op den Camp H."/>
            <person name="Overmann J."/>
            <person name="Amann R."/>
            <person name="Jetten M.S.M."/>
            <person name="Mascher T."/>
            <person name="Medema M.H."/>
            <person name="Devos D.P."/>
            <person name="Kaster A.-K."/>
            <person name="Ovreas L."/>
            <person name="Rohde M."/>
            <person name="Galperin M.Y."/>
            <person name="Jogler C."/>
        </authorList>
    </citation>
    <scope>NUCLEOTIDE SEQUENCE [LARGE SCALE GENOMIC DNA]</scope>
    <source>
        <strain evidence="5 6">FC18</strain>
    </source>
</reference>
<dbReference type="InterPro" id="IPR002509">
    <property type="entry name" value="NODB_dom"/>
</dbReference>
<dbReference type="STRING" id="980251.GCA_001642875_02542"/>
<dbReference type="InterPro" id="IPR051398">
    <property type="entry name" value="Polysacch_Deacetylase"/>
</dbReference>
<name>A0A5B9P5J9_9BACT</name>
<dbReference type="PANTHER" id="PTHR34216">
    <property type="match status" value="1"/>
</dbReference>
<accession>A0A5B9P5J9</accession>
<dbReference type="PANTHER" id="PTHR34216:SF3">
    <property type="entry name" value="POLY-BETA-1,6-N-ACETYL-D-GLUCOSAMINE N-DEACETYLASE"/>
    <property type="match status" value="1"/>
</dbReference>
<evidence type="ECO:0000256" key="1">
    <source>
        <dbReference type="ARBA" id="ARBA00004613"/>
    </source>
</evidence>
<dbReference type="SUPFAM" id="SSF88713">
    <property type="entry name" value="Glycoside hydrolase/deacetylase"/>
    <property type="match status" value="1"/>
</dbReference>
<keyword evidence="2" id="KW-0732">Signal</keyword>
<dbReference type="PROSITE" id="PS51677">
    <property type="entry name" value="NODB"/>
    <property type="match status" value="1"/>
</dbReference>
<dbReference type="AlphaFoldDB" id="A0A5B9P5J9"/>
<feature type="region of interest" description="Disordered" evidence="3">
    <location>
        <begin position="305"/>
        <end position="330"/>
    </location>
</feature>
<gene>
    <name evidence="5" type="ORF">MFFC18_15260</name>
</gene>
<keyword evidence="6" id="KW-1185">Reference proteome</keyword>
<dbReference type="OrthoDB" id="9778320at2"/>